<feature type="compositionally biased region" description="Polar residues" evidence="7">
    <location>
        <begin position="293"/>
        <end position="305"/>
    </location>
</feature>
<evidence type="ECO:0000313" key="9">
    <source>
        <dbReference type="EMBL" id="KAK1328016.1"/>
    </source>
</evidence>
<comment type="caution">
    <text evidence="9">The sequence shown here is derived from an EMBL/GenBank/DDBJ whole genome shotgun (WGS) entry which is preliminary data.</text>
</comment>
<feature type="compositionally biased region" description="Basic and acidic residues" evidence="7">
    <location>
        <begin position="602"/>
        <end position="614"/>
    </location>
</feature>
<feature type="compositionally biased region" description="Basic and acidic residues" evidence="7">
    <location>
        <begin position="531"/>
        <end position="550"/>
    </location>
</feature>
<evidence type="ECO:0000313" key="10">
    <source>
        <dbReference type="Proteomes" id="UP001177744"/>
    </source>
</evidence>
<protein>
    <recommendedName>
        <fullName evidence="6">Pecanex-like protein</fullName>
    </recommendedName>
</protein>
<feature type="transmembrane region" description="Helical" evidence="6">
    <location>
        <begin position="923"/>
        <end position="943"/>
    </location>
</feature>
<feature type="compositionally biased region" description="Basic and acidic residues" evidence="7">
    <location>
        <begin position="272"/>
        <end position="282"/>
    </location>
</feature>
<feature type="transmembrane region" description="Helical" evidence="6">
    <location>
        <begin position="1095"/>
        <end position="1115"/>
    </location>
</feature>
<comment type="subcellular location">
    <subcellularLocation>
        <location evidence="1 6">Membrane</location>
        <topology evidence="1 6">Multi-pass membrane protein</topology>
    </subcellularLocation>
</comment>
<accession>A0AA40HB44</accession>
<feature type="region of interest" description="Disordered" evidence="7">
    <location>
        <begin position="1"/>
        <end position="61"/>
    </location>
</feature>
<comment type="similarity">
    <text evidence="2 6">Belongs to the pecanex family.</text>
</comment>
<feature type="compositionally biased region" description="Pro residues" evidence="7">
    <location>
        <begin position="467"/>
        <end position="483"/>
    </location>
</feature>
<keyword evidence="10" id="KW-1185">Reference proteome</keyword>
<proteinExistence type="inferred from homology"/>
<feature type="region of interest" description="Disordered" evidence="7">
    <location>
        <begin position="573"/>
        <end position="644"/>
    </location>
</feature>
<dbReference type="EMBL" id="JAULJE010000024">
    <property type="protein sequence ID" value="KAK1328016.1"/>
    <property type="molecule type" value="Genomic_DNA"/>
</dbReference>
<feature type="transmembrane region" description="Helical" evidence="6">
    <location>
        <begin position="839"/>
        <end position="856"/>
    </location>
</feature>
<dbReference type="GO" id="GO:0016020">
    <property type="term" value="C:membrane"/>
    <property type="evidence" value="ECO:0007669"/>
    <property type="project" value="UniProtKB-SubCell"/>
</dbReference>
<organism evidence="9 10">
    <name type="scientific">Cnephaeus nilssonii</name>
    <name type="common">Northern bat</name>
    <name type="synonym">Eptesicus nilssonii</name>
    <dbReference type="NCBI Taxonomy" id="3371016"/>
    <lineage>
        <taxon>Eukaryota</taxon>
        <taxon>Metazoa</taxon>
        <taxon>Chordata</taxon>
        <taxon>Craniata</taxon>
        <taxon>Vertebrata</taxon>
        <taxon>Euteleostomi</taxon>
        <taxon>Mammalia</taxon>
        <taxon>Eutheria</taxon>
        <taxon>Laurasiatheria</taxon>
        <taxon>Chiroptera</taxon>
        <taxon>Yangochiroptera</taxon>
        <taxon>Vespertilionidae</taxon>
        <taxon>Cnephaeus</taxon>
    </lineage>
</organism>
<feature type="transmembrane region" description="Helical" evidence="6">
    <location>
        <begin position="815"/>
        <end position="832"/>
    </location>
</feature>
<keyword evidence="4 6" id="KW-1133">Transmembrane helix</keyword>
<dbReference type="Pfam" id="PF05041">
    <property type="entry name" value="Pecanex_C"/>
    <property type="match status" value="1"/>
</dbReference>
<gene>
    <name evidence="9" type="ORF">QTO34_012438</name>
</gene>
<dbReference type="PANTHER" id="PTHR12372">
    <property type="entry name" value="PECANEX"/>
    <property type="match status" value="1"/>
</dbReference>
<dbReference type="InterPro" id="IPR039797">
    <property type="entry name" value="Pecanex"/>
</dbReference>
<keyword evidence="3 6" id="KW-0812">Transmembrane</keyword>
<feature type="transmembrane region" description="Helical" evidence="6">
    <location>
        <begin position="876"/>
        <end position="892"/>
    </location>
</feature>
<feature type="compositionally biased region" description="Low complexity" evidence="7">
    <location>
        <begin position="229"/>
        <end position="243"/>
    </location>
</feature>
<feature type="transmembrane region" description="Helical" evidence="6">
    <location>
        <begin position="121"/>
        <end position="138"/>
    </location>
</feature>
<feature type="region of interest" description="Disordered" evidence="7">
    <location>
        <begin position="700"/>
        <end position="746"/>
    </location>
</feature>
<dbReference type="InterPro" id="IPR007735">
    <property type="entry name" value="Pecanex_C"/>
</dbReference>
<sequence length="2146" mass="234207">MGKSFLPRPWRSPARRQPRAQAPPSAGLGGKAARASVVGRGEAAGAAETAGARPGGPGVRAERAPWAWEPQAAGGHPHPHPRAAGMGSQVLQLLRQGVWAALTGGWYHDPEHSKFTNSCHLYLWLFLLLLPLALHLALPPNAIAVFLYCSSVTLFFAIIKLVSYRLHLMFDKGEAIQRRPSRKKERPSKHTESSSEHTPSHKAPSSNQLAGDGKKGEADRNGCTPPLHRGSQGRNSSSHRSSGLPELPAREQRKTSKVSFWQKTNLRGGARIRPDPRARDDAPGSAGERLPSRSPQESLSRSWPQCHTGVPHPGQPPEDPSRQADPPLNLRGDVSEGEVAVTLMDTSQPGDPLSLHEPIKIVITMSSARGSATDLESPLHLQVVGPEGTGLPSGAQPATPGRASPPNLEQRIPVITLELPEDGGGAVVCPEGGDQRAPERWVVEAPAAQRPGRESGDQGNATEARRPPPGHPWDAAPPLPPAVAPEGARGRAGQASLAPSSCQSGQEKRHARVLSVDSGTEVLLSRGPADVGHEKERAMPTSKSDLEAKEGQTPNESNFLEFVSLLESISTAKVGAPGRRRGPAEPGKDGGLLEPCFADNGSQERKNEILERGRNAKHGKPDVQSQEPASPSPARTEPAKVAALFQGNRQRQIIYRVTSQQDSSVLQVISGPETSAQEEISMDAMHVFIDGHGEIRSCYLKSGHQKDGPAQHQPPSQDGFSPAGDAPVSSSSTSSGSPDPSSGDAAVSPLQQQLLLMHRSQDLEASSCSSAPGKFSRDQFYKFLIFPGKWVKVWYDRLALLALLDRTEDVGENVLAVSLVVLVSLLGFVTLSRGFCKDLWVLLFCLVMAGCQYSLLKSVQPDPASPIHGHNQIIAYSRPIYFCVLCGLLLLLDAGAKARHPTTYVVYGLTLCSPGSLQSARDVLLGFLYCFPAISLLGLFPQIDTFCVYLLEQIDMLVFGGSAVSGMTSAVCSVARSAAAATALHALCFSAVKEPWSTQHIPALFSAFCGLLVSLSFHLSRQSSDPSVLLSFVPCRWFPRCSHQAPAEPAEDPLPGKMRDSVKDVLKSDLLLCAVAAVLSFAVSASTVFLSLRPFLGLVLFALAGAVGFVTHYLLPQLRKHHPWMWLAHPVLRSREYRQREVTDVPHLMWFERLYVRLQWFEKYILYPAIILNALTIDAFSISNYRRLGTHWDIFLLIVAGMKLLRASFCHPGRQFAPLGFAVLFFHFDCRGLSESFLLDFFLASILFSKLGDLLQKLQFVMAYVAPWQMAWGSSFHVFAQLFAIPHSALLFFQTAATSVFSTPLSPFLGSVLFITSYVRPVKFWEKDYNTRRVDHSNTRLAVQIERDPANDDNNLNSIFYEHLTRSLQESLCGDLVLGRWGNYGSGDCFILASDYLNAFVHLIEVGNGLVTFQLRGLEFRGTYCQQREVEAIMEGDEDDQGCCCCQPGHLPHLLSCNAAFHLRWLTWEVTRTQYILEGYSVLDNNAATMLQVFDLRRALIRYYVKSIVYYLVTSPKLLSWIKSEPLRTALQPLAKWHHIERDLAVFNVNIDEDYVPCLQGVTRASFCSVYLEWIQHCARRTQEASQTLDSDEDSPLVTLAFALCILGRRALGTAAHSMALSLDSFLHGLHALFKGDFRVAARDEWVFADMDLLQKVVAPAIRMALKLHQDQFTCPDEYEDPAVLFEAIRSFEQTVVICHEGDPAWRGAVLANRAELLTLRHVVDEGADEYKVIMLHRSFLSFKVIKVNKECVRGLWAGQQQELIFLRNRNPERGSIQNNRQVLRNLICSSCDQPLGYPMYVSPLTTSYLGTHRQLRGLWCGPVTLDGIRAWFRTKWLRMRKDCHAEQRAAATLRTGMERGPRLQAAAAPRVGAARRAARSSPEKRGPTTGHPGKGYGTQPWGCGRPGSALRVTSEGPGRAGHPPPCAGADVVPTRVPTRVLSFEGRRKGRSQSVQAPGARSPRPPFLSASGPILESRQPFLPTSSSAHGLAPRLEGSPLSLRASAASLHSQPPPATTGHLGVRERAEALVRSSLGSSSSSTLSFLFGKRSFSSALVISGLSAAEGGTTSDTQSSSSVNLALGPSARAAGQAVRHFSEPCDPTEATEQGQPRGRLAAGLGVVCRRASQEDMGLDDTASQHSASDEQ</sequence>
<feature type="transmembrane region" description="Helical" evidence="6">
    <location>
        <begin position="1070"/>
        <end position="1089"/>
    </location>
</feature>
<feature type="domain" description="Pecanex C-terminal" evidence="8">
    <location>
        <begin position="1590"/>
        <end position="1815"/>
    </location>
</feature>
<dbReference type="Proteomes" id="UP001177744">
    <property type="component" value="Unassembled WGS sequence"/>
</dbReference>
<dbReference type="PANTHER" id="PTHR12372:SF5">
    <property type="entry name" value="PECANEX-LIKE PROTEIN 2"/>
    <property type="match status" value="1"/>
</dbReference>
<feature type="region of interest" description="Disordered" evidence="7">
    <location>
        <begin position="2089"/>
        <end position="2115"/>
    </location>
</feature>
<feature type="compositionally biased region" description="Basic and acidic residues" evidence="7">
    <location>
        <begin position="188"/>
        <end position="199"/>
    </location>
</feature>
<feature type="compositionally biased region" description="Low complexity" evidence="7">
    <location>
        <begin position="723"/>
        <end position="745"/>
    </location>
</feature>
<reference evidence="9" key="1">
    <citation type="submission" date="2023-06" db="EMBL/GenBank/DDBJ databases">
        <title>Reference genome for the Northern bat (Eptesicus nilssonii), a most northern bat species.</title>
        <authorList>
            <person name="Laine V.N."/>
            <person name="Pulliainen A.T."/>
            <person name="Lilley T.M."/>
        </authorList>
    </citation>
    <scope>NUCLEOTIDE SEQUENCE</scope>
    <source>
        <strain evidence="9">BLF_Eptnil</strain>
        <tissue evidence="9">Kidney</tissue>
    </source>
</reference>
<evidence type="ECO:0000256" key="6">
    <source>
        <dbReference type="RuleBase" id="RU367089"/>
    </source>
</evidence>
<evidence type="ECO:0000256" key="5">
    <source>
        <dbReference type="ARBA" id="ARBA00023136"/>
    </source>
</evidence>
<feature type="transmembrane region" description="Helical" evidence="6">
    <location>
        <begin position="144"/>
        <end position="162"/>
    </location>
</feature>
<evidence type="ECO:0000259" key="8">
    <source>
        <dbReference type="Pfam" id="PF05041"/>
    </source>
</evidence>
<feature type="region of interest" description="Disordered" evidence="7">
    <location>
        <begin position="387"/>
        <end position="407"/>
    </location>
</feature>
<feature type="region of interest" description="Disordered" evidence="7">
    <location>
        <begin position="177"/>
        <end position="332"/>
    </location>
</feature>
<evidence type="ECO:0000256" key="1">
    <source>
        <dbReference type="ARBA" id="ARBA00004141"/>
    </source>
</evidence>
<name>A0AA40HB44_CNENI</name>
<feature type="compositionally biased region" description="Low complexity" evidence="7">
    <location>
        <begin position="19"/>
        <end position="52"/>
    </location>
</feature>
<evidence type="ECO:0000256" key="2">
    <source>
        <dbReference type="ARBA" id="ARBA00010170"/>
    </source>
</evidence>
<evidence type="ECO:0000256" key="3">
    <source>
        <dbReference type="ARBA" id="ARBA00022692"/>
    </source>
</evidence>
<feature type="transmembrane region" description="Helical" evidence="6">
    <location>
        <begin position="1001"/>
        <end position="1019"/>
    </location>
</feature>
<keyword evidence="5 6" id="KW-0472">Membrane</keyword>
<evidence type="ECO:0000256" key="4">
    <source>
        <dbReference type="ARBA" id="ARBA00022989"/>
    </source>
</evidence>
<feature type="region of interest" description="Disordered" evidence="7">
    <location>
        <begin position="1855"/>
        <end position="1995"/>
    </location>
</feature>
<feature type="region of interest" description="Disordered" evidence="7">
    <location>
        <begin position="444"/>
        <end position="555"/>
    </location>
</feature>
<evidence type="ECO:0000256" key="7">
    <source>
        <dbReference type="SAM" id="MobiDB-lite"/>
    </source>
</evidence>
<feature type="compositionally biased region" description="Low complexity" evidence="7">
    <location>
        <begin position="1866"/>
        <end position="1876"/>
    </location>
</feature>